<feature type="domain" description="Carboxylesterase type B" evidence="1">
    <location>
        <begin position="12"/>
        <end position="101"/>
    </location>
</feature>
<dbReference type="EMBL" id="JOJR01000252">
    <property type="protein sequence ID" value="RCN41050.1"/>
    <property type="molecule type" value="Genomic_DNA"/>
</dbReference>
<dbReference type="InterPro" id="IPR029058">
    <property type="entry name" value="AB_hydrolase_fold"/>
</dbReference>
<reference evidence="2 3" key="1">
    <citation type="submission" date="2014-10" db="EMBL/GenBank/DDBJ databases">
        <title>Draft genome of the hookworm Ancylostoma caninum.</title>
        <authorList>
            <person name="Mitreva M."/>
        </authorList>
    </citation>
    <scope>NUCLEOTIDE SEQUENCE [LARGE SCALE GENOMIC DNA]</scope>
    <source>
        <strain evidence="2 3">Baltimore</strain>
    </source>
</reference>
<keyword evidence="3" id="KW-1185">Reference proteome</keyword>
<proteinExistence type="predicted"/>
<evidence type="ECO:0000313" key="2">
    <source>
        <dbReference type="EMBL" id="RCN41050.1"/>
    </source>
</evidence>
<dbReference type="Gene3D" id="3.40.50.1820">
    <property type="entry name" value="alpha/beta hydrolase"/>
    <property type="match status" value="1"/>
</dbReference>
<name>A0A368GDF3_ANCCA</name>
<organism evidence="2 3">
    <name type="scientific">Ancylostoma caninum</name>
    <name type="common">Dog hookworm</name>
    <dbReference type="NCBI Taxonomy" id="29170"/>
    <lineage>
        <taxon>Eukaryota</taxon>
        <taxon>Metazoa</taxon>
        <taxon>Ecdysozoa</taxon>
        <taxon>Nematoda</taxon>
        <taxon>Chromadorea</taxon>
        <taxon>Rhabditida</taxon>
        <taxon>Rhabditina</taxon>
        <taxon>Rhabditomorpha</taxon>
        <taxon>Strongyloidea</taxon>
        <taxon>Ancylostomatidae</taxon>
        <taxon>Ancylostomatinae</taxon>
        <taxon>Ancylostoma</taxon>
    </lineage>
</organism>
<comment type="caution">
    <text evidence="2">The sequence shown here is derived from an EMBL/GenBank/DDBJ whole genome shotgun (WGS) entry which is preliminary data.</text>
</comment>
<dbReference type="Pfam" id="PF00135">
    <property type="entry name" value="COesterase"/>
    <property type="match status" value="1"/>
</dbReference>
<gene>
    <name evidence="2" type="ORF">ANCCAN_12995</name>
</gene>
<dbReference type="OrthoDB" id="10419162at2759"/>
<dbReference type="Proteomes" id="UP000252519">
    <property type="component" value="Unassembled WGS sequence"/>
</dbReference>
<sequence length="128" mass="15252">MRFRGYYWSHHCKKNSGAPHGCEFQYTKGMYFCKHFHIDEVEQVVADVFRQSFIEFVRTGYPFNEHEVWLEVGAGKDLRHMQITPNPLMKLGFYNGSTSFWHEMRKYGFDMVQKLPTSKSVEETKQEL</sequence>
<evidence type="ECO:0000259" key="1">
    <source>
        <dbReference type="Pfam" id="PF00135"/>
    </source>
</evidence>
<dbReference type="AlphaFoldDB" id="A0A368GDF3"/>
<dbReference type="SUPFAM" id="SSF53474">
    <property type="entry name" value="alpha/beta-Hydrolases"/>
    <property type="match status" value="1"/>
</dbReference>
<evidence type="ECO:0000313" key="3">
    <source>
        <dbReference type="Proteomes" id="UP000252519"/>
    </source>
</evidence>
<protein>
    <recommendedName>
        <fullName evidence="1">Carboxylesterase type B domain-containing protein</fullName>
    </recommendedName>
</protein>
<dbReference type="InterPro" id="IPR002018">
    <property type="entry name" value="CarbesteraseB"/>
</dbReference>
<accession>A0A368GDF3</accession>
<dbReference type="STRING" id="29170.A0A368GDF3"/>